<feature type="transmembrane region" description="Helical" evidence="1">
    <location>
        <begin position="172"/>
        <end position="187"/>
    </location>
</feature>
<keyword evidence="1" id="KW-0472">Membrane</keyword>
<feature type="transmembrane region" description="Helical" evidence="1">
    <location>
        <begin position="60"/>
        <end position="80"/>
    </location>
</feature>
<feature type="transmembrane region" description="Helical" evidence="1">
    <location>
        <begin position="20"/>
        <end position="40"/>
    </location>
</feature>
<protein>
    <submittedName>
        <fullName evidence="2">Uncharacterized protein</fullName>
    </submittedName>
</protein>
<accession>A0A9D1LKQ0</accession>
<sequence>MWFEGPIRQKQVTHDFLRQAVCTAAIVLTGFGLGVFSKYLDYRQTDLPRLLALLDQGLDLHNFLGELAPWLLLCAALAAYSRTPVRAAVNVFGFLSAMLAGYYLYCAQVAGFFPKSYALIWAGLTVLSPLPAFLCWYAKGQGPVAIGLSAAVLAVFISTTCSYGFWYFSVRSLPDAAVLLLAVLLFRRPLREMLLMLALSALLAIVLQMIFPF</sequence>
<feature type="transmembrane region" description="Helical" evidence="1">
    <location>
        <begin position="87"/>
        <end position="105"/>
    </location>
</feature>
<reference evidence="2" key="1">
    <citation type="submission" date="2020-10" db="EMBL/GenBank/DDBJ databases">
        <authorList>
            <person name="Gilroy R."/>
        </authorList>
    </citation>
    <scope>NUCLEOTIDE SEQUENCE</scope>
    <source>
        <strain evidence="2">CHK191-8634</strain>
    </source>
</reference>
<proteinExistence type="predicted"/>
<evidence type="ECO:0000313" key="2">
    <source>
        <dbReference type="EMBL" id="HIU44218.1"/>
    </source>
</evidence>
<name>A0A9D1LKQ0_9CLOT</name>
<gene>
    <name evidence="2" type="ORF">IAB67_07990</name>
</gene>
<feature type="transmembrane region" description="Helical" evidence="1">
    <location>
        <begin position="117"/>
        <end position="137"/>
    </location>
</feature>
<comment type="caution">
    <text evidence="2">The sequence shown here is derived from an EMBL/GenBank/DDBJ whole genome shotgun (WGS) entry which is preliminary data.</text>
</comment>
<keyword evidence="1" id="KW-0812">Transmembrane</keyword>
<organism evidence="2 3">
    <name type="scientific">Candidatus Ventrousia excrementavium</name>
    <dbReference type="NCBI Taxonomy" id="2840961"/>
    <lineage>
        <taxon>Bacteria</taxon>
        <taxon>Bacillati</taxon>
        <taxon>Bacillota</taxon>
        <taxon>Clostridia</taxon>
        <taxon>Eubacteriales</taxon>
        <taxon>Clostridiaceae</taxon>
        <taxon>Clostridiaceae incertae sedis</taxon>
        <taxon>Candidatus Ventrousia</taxon>
    </lineage>
</organism>
<keyword evidence="1" id="KW-1133">Transmembrane helix</keyword>
<dbReference type="EMBL" id="DVMR01000060">
    <property type="protein sequence ID" value="HIU44218.1"/>
    <property type="molecule type" value="Genomic_DNA"/>
</dbReference>
<feature type="transmembrane region" description="Helical" evidence="1">
    <location>
        <begin position="194"/>
        <end position="211"/>
    </location>
</feature>
<dbReference type="AlphaFoldDB" id="A0A9D1LKQ0"/>
<feature type="transmembrane region" description="Helical" evidence="1">
    <location>
        <begin position="144"/>
        <end position="166"/>
    </location>
</feature>
<dbReference type="Proteomes" id="UP000824073">
    <property type="component" value="Unassembled WGS sequence"/>
</dbReference>
<reference evidence="2" key="2">
    <citation type="journal article" date="2021" name="PeerJ">
        <title>Extensive microbial diversity within the chicken gut microbiome revealed by metagenomics and culture.</title>
        <authorList>
            <person name="Gilroy R."/>
            <person name="Ravi A."/>
            <person name="Getino M."/>
            <person name="Pursley I."/>
            <person name="Horton D.L."/>
            <person name="Alikhan N.F."/>
            <person name="Baker D."/>
            <person name="Gharbi K."/>
            <person name="Hall N."/>
            <person name="Watson M."/>
            <person name="Adriaenssens E.M."/>
            <person name="Foster-Nyarko E."/>
            <person name="Jarju S."/>
            <person name="Secka A."/>
            <person name="Antonio M."/>
            <person name="Oren A."/>
            <person name="Chaudhuri R.R."/>
            <person name="La Ragione R."/>
            <person name="Hildebrand F."/>
            <person name="Pallen M.J."/>
        </authorList>
    </citation>
    <scope>NUCLEOTIDE SEQUENCE</scope>
    <source>
        <strain evidence="2">CHK191-8634</strain>
    </source>
</reference>
<evidence type="ECO:0000313" key="3">
    <source>
        <dbReference type="Proteomes" id="UP000824073"/>
    </source>
</evidence>
<evidence type="ECO:0000256" key="1">
    <source>
        <dbReference type="SAM" id="Phobius"/>
    </source>
</evidence>